<dbReference type="EMBL" id="FQZE01000038">
    <property type="protein sequence ID" value="SHJ89189.1"/>
    <property type="molecule type" value="Genomic_DNA"/>
</dbReference>
<keyword evidence="1" id="KW-0732">Signal</keyword>
<feature type="signal peptide" evidence="1">
    <location>
        <begin position="1"/>
        <end position="21"/>
    </location>
</feature>
<reference evidence="2 3" key="1">
    <citation type="submission" date="2016-11" db="EMBL/GenBank/DDBJ databases">
        <authorList>
            <person name="Jaros S."/>
            <person name="Januszkiewicz K."/>
            <person name="Wedrychowicz H."/>
        </authorList>
    </citation>
    <scope>NUCLEOTIDE SEQUENCE [LARGE SCALE GENOMIC DNA]</scope>
    <source>
        <strain evidence="2 3">DSM 27063</strain>
    </source>
</reference>
<evidence type="ECO:0000256" key="1">
    <source>
        <dbReference type="SAM" id="SignalP"/>
    </source>
</evidence>
<dbReference type="PROSITE" id="PS51257">
    <property type="entry name" value="PROKAR_LIPOPROTEIN"/>
    <property type="match status" value="1"/>
</dbReference>
<accession>A0A1M6N0B7</accession>
<dbReference type="AlphaFoldDB" id="A0A1M6N0B7"/>
<keyword evidence="3" id="KW-1185">Reference proteome</keyword>
<dbReference type="RefSeq" id="WP_073173048.1">
    <property type="nucleotide sequence ID" value="NZ_FQZE01000038.1"/>
</dbReference>
<organism evidence="2 3">
    <name type="scientific">Tangfeifania diversioriginum</name>
    <dbReference type="NCBI Taxonomy" id="1168035"/>
    <lineage>
        <taxon>Bacteria</taxon>
        <taxon>Pseudomonadati</taxon>
        <taxon>Bacteroidota</taxon>
        <taxon>Bacteroidia</taxon>
        <taxon>Marinilabiliales</taxon>
        <taxon>Prolixibacteraceae</taxon>
        <taxon>Tangfeifania</taxon>
    </lineage>
</organism>
<dbReference type="OrthoDB" id="1118191at2"/>
<name>A0A1M6N0B7_9BACT</name>
<proteinExistence type="predicted"/>
<feature type="chain" id="PRO_5012048137" description="DUF4382 domain-containing protein" evidence="1">
    <location>
        <begin position="22"/>
        <end position="253"/>
    </location>
</feature>
<dbReference type="Proteomes" id="UP000184050">
    <property type="component" value="Unassembled WGS sequence"/>
</dbReference>
<evidence type="ECO:0000313" key="2">
    <source>
        <dbReference type="EMBL" id="SHJ89189.1"/>
    </source>
</evidence>
<protein>
    <recommendedName>
        <fullName evidence="4">DUF4382 domain-containing protein</fullName>
    </recommendedName>
</protein>
<gene>
    <name evidence="2" type="ORF">SAMN05444280_1386</name>
</gene>
<sequence length="253" mass="28364">MKKRKVLSVILVLLTMGFVGCQKEDMNESGPASMGVKMVALNTSYSLPVVNSSTKSAVASPAIAWDEVQMVVSEVELEAELKSLITHEDSIEIEYKWKGPQVVNLLDSTQSFGNFILQPGFYDEIELKVEGEREDAHPEPVFYMSGNYTNAADETISVVVEVYSDLEFKTEKESVEVTEDNQDITSTIQLYLDELMAGISPEQLDNATFSEGVIVISEDSNSQLFQSVLGKLAEDRECRYRHKNWYDDDDDDD</sequence>
<evidence type="ECO:0000313" key="3">
    <source>
        <dbReference type="Proteomes" id="UP000184050"/>
    </source>
</evidence>
<evidence type="ECO:0008006" key="4">
    <source>
        <dbReference type="Google" id="ProtNLM"/>
    </source>
</evidence>